<dbReference type="SUPFAM" id="SSF50494">
    <property type="entry name" value="Trypsin-like serine proteases"/>
    <property type="match status" value="1"/>
</dbReference>
<proteinExistence type="predicted"/>
<dbReference type="InterPro" id="IPR043504">
    <property type="entry name" value="Peptidase_S1_PA_chymotrypsin"/>
</dbReference>
<keyword evidence="2" id="KW-1185">Reference proteome</keyword>
<reference evidence="1" key="2">
    <citation type="submission" date="2023-06" db="EMBL/GenBank/DDBJ databases">
        <authorList>
            <consortium name="Lawrence Berkeley National Laboratory"/>
            <person name="Haridas S."/>
            <person name="Hensen N."/>
            <person name="Bonometti L."/>
            <person name="Westerberg I."/>
            <person name="Brannstrom I.O."/>
            <person name="Guillou S."/>
            <person name="Cros-Aarteil S."/>
            <person name="Calhoun S."/>
            <person name="Kuo A."/>
            <person name="Mondo S."/>
            <person name="Pangilinan J."/>
            <person name="Riley R."/>
            <person name="LaButti K."/>
            <person name="Andreopoulos B."/>
            <person name="Lipzen A."/>
            <person name="Chen C."/>
            <person name="Yanf M."/>
            <person name="Daum C."/>
            <person name="Ng V."/>
            <person name="Clum A."/>
            <person name="Steindorff A."/>
            <person name="Ohm R."/>
            <person name="Martin F."/>
            <person name="Silar P."/>
            <person name="Natvig D."/>
            <person name="Lalanne C."/>
            <person name="Gautier V."/>
            <person name="Ament-velasquez S.L."/>
            <person name="Kruys A."/>
            <person name="Hutchinson M.I."/>
            <person name="Powell A.J."/>
            <person name="Barry K."/>
            <person name="Miller A.N."/>
            <person name="Grigoriev I.V."/>
            <person name="Debuchy R."/>
            <person name="Gladieux P."/>
            <person name="Thoren M.H."/>
            <person name="Johannesson H."/>
        </authorList>
    </citation>
    <scope>NUCLEOTIDE SEQUENCE</scope>
    <source>
        <strain evidence="1">CBS 232.78</strain>
    </source>
</reference>
<accession>A0AAE0U050</accession>
<dbReference type="InterPro" id="IPR009003">
    <property type="entry name" value="Peptidase_S1_PA"/>
</dbReference>
<reference evidence="1" key="1">
    <citation type="journal article" date="2023" name="Mol. Phylogenet. Evol.">
        <title>Genome-scale phylogeny and comparative genomics of the fungal order Sordariales.</title>
        <authorList>
            <person name="Hensen N."/>
            <person name="Bonometti L."/>
            <person name="Westerberg I."/>
            <person name="Brannstrom I.O."/>
            <person name="Guillou S."/>
            <person name="Cros-Aarteil S."/>
            <person name="Calhoun S."/>
            <person name="Haridas S."/>
            <person name="Kuo A."/>
            <person name="Mondo S."/>
            <person name="Pangilinan J."/>
            <person name="Riley R."/>
            <person name="LaButti K."/>
            <person name="Andreopoulos B."/>
            <person name="Lipzen A."/>
            <person name="Chen C."/>
            <person name="Yan M."/>
            <person name="Daum C."/>
            <person name="Ng V."/>
            <person name="Clum A."/>
            <person name="Steindorff A."/>
            <person name="Ohm R.A."/>
            <person name="Martin F."/>
            <person name="Silar P."/>
            <person name="Natvig D.O."/>
            <person name="Lalanne C."/>
            <person name="Gautier V."/>
            <person name="Ament-Velasquez S.L."/>
            <person name="Kruys A."/>
            <person name="Hutchinson M.I."/>
            <person name="Powell A.J."/>
            <person name="Barry K."/>
            <person name="Miller A.N."/>
            <person name="Grigoriev I.V."/>
            <person name="Debuchy R."/>
            <person name="Gladieux P."/>
            <person name="Hiltunen Thoren M."/>
            <person name="Johannesson H."/>
        </authorList>
    </citation>
    <scope>NUCLEOTIDE SEQUENCE</scope>
    <source>
        <strain evidence="1">CBS 232.78</strain>
    </source>
</reference>
<dbReference type="Gene3D" id="2.40.10.10">
    <property type="entry name" value="Trypsin-like serine proteases"/>
    <property type="match status" value="1"/>
</dbReference>
<evidence type="ECO:0000313" key="2">
    <source>
        <dbReference type="Proteomes" id="UP001285441"/>
    </source>
</evidence>
<comment type="caution">
    <text evidence="1">The sequence shown here is derived from an EMBL/GenBank/DDBJ whole genome shotgun (WGS) entry which is preliminary data.</text>
</comment>
<dbReference type="Proteomes" id="UP001285441">
    <property type="component" value="Unassembled WGS sequence"/>
</dbReference>
<dbReference type="AlphaFoldDB" id="A0AAE0U050"/>
<gene>
    <name evidence="1" type="ORF">B0H63DRAFT_473521</name>
</gene>
<dbReference type="EMBL" id="JAULSW010000004">
    <property type="protein sequence ID" value="KAK3385750.1"/>
    <property type="molecule type" value="Genomic_DNA"/>
</dbReference>
<sequence length="104" mass="11345">MDGGKYRSIVKLQVINEGQGKRCAMGTGWLISPDILVTGGHIVYDWFGENGVAYGRAVAVNVRKKPHVLLSSPHRCSTSSNPHPHLIYAYIGYHGKKSLSSPIV</sequence>
<evidence type="ECO:0008006" key="3">
    <source>
        <dbReference type="Google" id="ProtNLM"/>
    </source>
</evidence>
<evidence type="ECO:0000313" key="1">
    <source>
        <dbReference type="EMBL" id="KAK3385750.1"/>
    </source>
</evidence>
<name>A0AAE0U050_9PEZI</name>
<organism evidence="1 2">
    <name type="scientific">Podospora didyma</name>
    <dbReference type="NCBI Taxonomy" id="330526"/>
    <lineage>
        <taxon>Eukaryota</taxon>
        <taxon>Fungi</taxon>
        <taxon>Dikarya</taxon>
        <taxon>Ascomycota</taxon>
        <taxon>Pezizomycotina</taxon>
        <taxon>Sordariomycetes</taxon>
        <taxon>Sordariomycetidae</taxon>
        <taxon>Sordariales</taxon>
        <taxon>Podosporaceae</taxon>
        <taxon>Podospora</taxon>
    </lineage>
</organism>
<protein>
    <recommendedName>
        <fullName evidence="3">Serine protease</fullName>
    </recommendedName>
</protein>